<sequence length="412" mass="44359">MVRAARLGDALGILVRALEKASGARRFVVMLVSEGTPALSVAASALGPEFSAAIDRINAGSKDSVSTRALAQHDVVEAADLESEAGTRAQREAAKLAGLRSCASAPIFGRDSAALGTLDCYGVESGLMGEADASLLQMGAGLASLAVAAHTGRPETDEELASGDETIEERFNRANRELDALTYALAHDMRDSYRTISSCAHEVLTDVTSHLEEQSRDRVVKIGETVRRLGLLSDSLLRIATLTRGGLKLQVFDFTDFVRQIARDVRETQHHETVQVRVQPDLVVRADPNLVELIVEKLLENGCLFCVNGPVPTVDVGMSLVAGRKAYWVRDNGPGFSPALAQRMFEPIERQHVERDFPGAAMALVTVRRLVERHGGRAWAQSVPGRGTVFYFTLGEANDAYGESEPEPGPEG</sequence>
<proteinExistence type="predicted"/>
<keyword evidence="5" id="KW-0902">Two-component regulatory system</keyword>
<dbReference type="InterPro" id="IPR036890">
    <property type="entry name" value="HATPase_C_sf"/>
</dbReference>
<dbReference type="SMART" id="SM00387">
    <property type="entry name" value="HATPase_c"/>
    <property type="match status" value="1"/>
</dbReference>
<dbReference type="GO" id="GO:0000155">
    <property type="term" value="F:phosphorelay sensor kinase activity"/>
    <property type="evidence" value="ECO:0007669"/>
    <property type="project" value="InterPro"/>
</dbReference>
<dbReference type="SMART" id="SM00065">
    <property type="entry name" value="GAF"/>
    <property type="match status" value="1"/>
</dbReference>
<evidence type="ECO:0000256" key="5">
    <source>
        <dbReference type="ARBA" id="ARBA00023012"/>
    </source>
</evidence>
<dbReference type="EMBL" id="JACOSL010000051">
    <property type="protein sequence ID" value="MBI1757104.1"/>
    <property type="molecule type" value="Genomic_DNA"/>
</dbReference>
<reference evidence="7" key="1">
    <citation type="submission" date="2020-07" db="EMBL/GenBank/DDBJ databases">
        <title>Huge and variable diversity of episymbiotic CPR bacteria and DPANN archaea in groundwater ecosystems.</title>
        <authorList>
            <person name="He C.Y."/>
            <person name="Keren R."/>
            <person name="Whittaker M."/>
            <person name="Farag I.F."/>
            <person name="Doudna J."/>
            <person name="Cate J.H.D."/>
            <person name="Banfield J.F."/>
        </authorList>
    </citation>
    <scope>NUCLEOTIDE SEQUENCE</scope>
    <source>
        <strain evidence="7">NC_groundwater_17_Pr7_B-0.1um_64_12</strain>
    </source>
</reference>
<accession>A0A931LVQ9</accession>
<dbReference type="SUPFAM" id="SSF55781">
    <property type="entry name" value="GAF domain-like"/>
    <property type="match status" value="1"/>
</dbReference>
<dbReference type="PROSITE" id="PS50109">
    <property type="entry name" value="HIS_KIN"/>
    <property type="match status" value="1"/>
</dbReference>
<evidence type="ECO:0000313" key="7">
    <source>
        <dbReference type="EMBL" id="MBI1757104.1"/>
    </source>
</evidence>
<keyword evidence="3" id="KW-0808">Transferase</keyword>
<dbReference type="Gene3D" id="3.30.565.10">
    <property type="entry name" value="Histidine kinase-like ATPase, C-terminal domain"/>
    <property type="match status" value="1"/>
</dbReference>
<dbReference type="GO" id="GO:0000156">
    <property type="term" value="F:phosphorelay response regulator activity"/>
    <property type="evidence" value="ECO:0007669"/>
    <property type="project" value="TreeGrafter"/>
</dbReference>
<dbReference type="Proteomes" id="UP000727962">
    <property type="component" value="Unassembled WGS sequence"/>
</dbReference>
<dbReference type="InterPro" id="IPR005467">
    <property type="entry name" value="His_kinase_dom"/>
</dbReference>
<feature type="domain" description="Histidine kinase" evidence="6">
    <location>
        <begin position="184"/>
        <end position="398"/>
    </location>
</feature>
<name>A0A931LVQ9_FIMGI</name>
<dbReference type="Pfam" id="PF02518">
    <property type="entry name" value="HATPase_c"/>
    <property type="match status" value="1"/>
</dbReference>
<dbReference type="AlphaFoldDB" id="A0A931LVQ9"/>
<dbReference type="PANTHER" id="PTHR42878:SF15">
    <property type="entry name" value="BACTERIOPHYTOCHROME"/>
    <property type="match status" value="1"/>
</dbReference>
<dbReference type="InterPro" id="IPR003594">
    <property type="entry name" value="HATPase_dom"/>
</dbReference>
<dbReference type="PRINTS" id="PR00344">
    <property type="entry name" value="BCTRLSENSOR"/>
</dbReference>
<dbReference type="PANTHER" id="PTHR42878">
    <property type="entry name" value="TWO-COMPONENT HISTIDINE KINASE"/>
    <property type="match status" value="1"/>
</dbReference>
<gene>
    <name evidence="7" type="ORF">HYR64_08375</name>
</gene>
<keyword evidence="4" id="KW-0418">Kinase</keyword>
<protein>
    <recommendedName>
        <fullName evidence="2">histidine kinase</fullName>
        <ecNumber evidence="2">2.7.13.3</ecNumber>
    </recommendedName>
</protein>
<comment type="catalytic activity">
    <reaction evidence="1">
        <text>ATP + protein L-histidine = ADP + protein N-phospho-L-histidine.</text>
        <dbReference type="EC" id="2.7.13.3"/>
    </reaction>
</comment>
<evidence type="ECO:0000256" key="4">
    <source>
        <dbReference type="ARBA" id="ARBA00022777"/>
    </source>
</evidence>
<evidence type="ECO:0000313" key="8">
    <source>
        <dbReference type="Proteomes" id="UP000727962"/>
    </source>
</evidence>
<comment type="caution">
    <text evidence="7">The sequence shown here is derived from an EMBL/GenBank/DDBJ whole genome shotgun (WGS) entry which is preliminary data.</text>
</comment>
<dbReference type="Pfam" id="PF01590">
    <property type="entry name" value="GAF"/>
    <property type="match status" value="1"/>
</dbReference>
<evidence type="ECO:0000256" key="2">
    <source>
        <dbReference type="ARBA" id="ARBA00012438"/>
    </source>
</evidence>
<dbReference type="Gene3D" id="3.30.450.40">
    <property type="match status" value="1"/>
</dbReference>
<dbReference type="InterPro" id="IPR050351">
    <property type="entry name" value="BphY/WalK/GraS-like"/>
</dbReference>
<dbReference type="InterPro" id="IPR029016">
    <property type="entry name" value="GAF-like_dom_sf"/>
</dbReference>
<evidence type="ECO:0000256" key="3">
    <source>
        <dbReference type="ARBA" id="ARBA00022679"/>
    </source>
</evidence>
<dbReference type="GO" id="GO:0030295">
    <property type="term" value="F:protein kinase activator activity"/>
    <property type="evidence" value="ECO:0007669"/>
    <property type="project" value="TreeGrafter"/>
</dbReference>
<dbReference type="SUPFAM" id="SSF47384">
    <property type="entry name" value="Homodimeric domain of signal transducing histidine kinase"/>
    <property type="match status" value="1"/>
</dbReference>
<dbReference type="GO" id="GO:0007234">
    <property type="term" value="P:osmosensory signaling via phosphorelay pathway"/>
    <property type="evidence" value="ECO:0007669"/>
    <property type="project" value="TreeGrafter"/>
</dbReference>
<dbReference type="SUPFAM" id="SSF55874">
    <property type="entry name" value="ATPase domain of HSP90 chaperone/DNA topoisomerase II/histidine kinase"/>
    <property type="match status" value="1"/>
</dbReference>
<evidence type="ECO:0000259" key="6">
    <source>
        <dbReference type="PROSITE" id="PS50109"/>
    </source>
</evidence>
<evidence type="ECO:0000256" key="1">
    <source>
        <dbReference type="ARBA" id="ARBA00000085"/>
    </source>
</evidence>
<dbReference type="InterPro" id="IPR003018">
    <property type="entry name" value="GAF"/>
</dbReference>
<dbReference type="InterPro" id="IPR036097">
    <property type="entry name" value="HisK_dim/P_sf"/>
</dbReference>
<dbReference type="EC" id="2.7.13.3" evidence="2"/>
<dbReference type="InterPro" id="IPR004358">
    <property type="entry name" value="Sig_transdc_His_kin-like_C"/>
</dbReference>
<organism evidence="7 8">
    <name type="scientific">Fimbriimonas ginsengisoli</name>
    <dbReference type="NCBI Taxonomy" id="1005039"/>
    <lineage>
        <taxon>Bacteria</taxon>
        <taxon>Bacillati</taxon>
        <taxon>Armatimonadota</taxon>
        <taxon>Fimbriimonadia</taxon>
        <taxon>Fimbriimonadales</taxon>
        <taxon>Fimbriimonadaceae</taxon>
        <taxon>Fimbriimonas</taxon>
    </lineage>
</organism>